<evidence type="ECO:0000313" key="7">
    <source>
        <dbReference type="Proteomes" id="UP001162131"/>
    </source>
</evidence>
<feature type="domain" description="Protein kinase" evidence="5">
    <location>
        <begin position="133"/>
        <end position="390"/>
    </location>
</feature>
<comment type="similarity">
    <text evidence="4">Belongs to the protein kinase superfamily.</text>
</comment>
<dbReference type="InterPro" id="IPR000719">
    <property type="entry name" value="Prot_kinase_dom"/>
</dbReference>
<evidence type="ECO:0000256" key="1">
    <source>
        <dbReference type="ARBA" id="ARBA00022741"/>
    </source>
</evidence>
<dbReference type="Gene3D" id="1.10.510.10">
    <property type="entry name" value="Transferase(Phosphotransferase) domain 1"/>
    <property type="match status" value="1"/>
</dbReference>
<evidence type="ECO:0000256" key="3">
    <source>
        <dbReference type="PROSITE-ProRule" id="PRU10141"/>
    </source>
</evidence>
<dbReference type="Pfam" id="PF00069">
    <property type="entry name" value="Pkinase"/>
    <property type="match status" value="1"/>
</dbReference>
<dbReference type="GO" id="GO:0004674">
    <property type="term" value="F:protein serine/threonine kinase activity"/>
    <property type="evidence" value="ECO:0007669"/>
    <property type="project" value="UniProtKB-KW"/>
</dbReference>
<keyword evidence="2 3" id="KW-0067">ATP-binding</keyword>
<dbReference type="InterPro" id="IPR011009">
    <property type="entry name" value="Kinase-like_dom_sf"/>
</dbReference>
<dbReference type="Gene3D" id="3.30.200.20">
    <property type="entry name" value="Phosphorylase Kinase, domain 1"/>
    <property type="match status" value="1"/>
</dbReference>
<protein>
    <recommendedName>
        <fullName evidence="5">Protein kinase domain-containing protein</fullName>
    </recommendedName>
</protein>
<dbReference type="EMBL" id="CAJZBQ010000056">
    <property type="protein sequence ID" value="CAG9333066.1"/>
    <property type="molecule type" value="Genomic_DNA"/>
</dbReference>
<keyword evidence="4" id="KW-0723">Serine/threonine-protein kinase</keyword>
<dbReference type="GO" id="GO:0005524">
    <property type="term" value="F:ATP binding"/>
    <property type="evidence" value="ECO:0007669"/>
    <property type="project" value="UniProtKB-UniRule"/>
</dbReference>
<dbReference type="SMART" id="SM00220">
    <property type="entry name" value="S_TKc"/>
    <property type="match status" value="1"/>
</dbReference>
<accession>A0AAU9K4A7</accession>
<dbReference type="PROSITE" id="PS00108">
    <property type="entry name" value="PROTEIN_KINASE_ST"/>
    <property type="match status" value="1"/>
</dbReference>
<dbReference type="FunFam" id="3.30.200.20:FF:000042">
    <property type="entry name" value="Aurora kinase A"/>
    <property type="match status" value="1"/>
</dbReference>
<comment type="caution">
    <text evidence="6">The sequence shown here is derived from an EMBL/GenBank/DDBJ whole genome shotgun (WGS) entry which is preliminary data.</text>
</comment>
<dbReference type="PROSITE" id="PS50011">
    <property type="entry name" value="PROTEIN_KINASE_DOM"/>
    <property type="match status" value="1"/>
</dbReference>
<evidence type="ECO:0000313" key="6">
    <source>
        <dbReference type="EMBL" id="CAG9333066.1"/>
    </source>
</evidence>
<keyword evidence="7" id="KW-1185">Reference proteome</keyword>
<feature type="binding site" evidence="3">
    <location>
        <position position="162"/>
    </location>
    <ligand>
        <name>ATP</name>
        <dbReference type="ChEBI" id="CHEBI:30616"/>
    </ligand>
</feature>
<dbReference type="SUPFAM" id="SSF56112">
    <property type="entry name" value="Protein kinase-like (PK-like)"/>
    <property type="match status" value="1"/>
</dbReference>
<evidence type="ECO:0000259" key="5">
    <source>
        <dbReference type="PROSITE" id="PS50011"/>
    </source>
</evidence>
<sequence length="423" mass="48707">MNSVVNISEGNAKEKFWVKSQAARTIKAKNEIFTDYLWVVTKWGFLKRQKFLLTKKKLYMYMENELDFKNEISICWKTVKPFYESSDQNQRYGFNLSEGQLNKDFYTDSSVHLDQWLFHLSKIGICNDIEDDFDFIKKIGHGTFSLVYLAIDKSTNKEFAIKAINKSQFSNQNEAKKIIKNEISILRKLNHPGIAKLHKVYESDGYVYLVFDYLAGDNLCQRIRNKGPYSEKVAVKLMSKLLNILSYLNSKGVIHRDIKADNLILVSNENDEDFKLIDFGIACKTTENMENSCGTPGYIAPEVLSQRPWSHKADIFGAGIVFYAMLSQRLPFSSKSVNEIIRKNRECSIECTGSSWNNITAQAIETLLKLVQKDPTRRPTADEALRLPFFTANLINSSFSSSNSQDRKQKLKRMNCMRRSNIV</sequence>
<dbReference type="FunFam" id="1.10.510.10:FF:000945">
    <property type="entry name" value="Uncharacterized protein"/>
    <property type="match status" value="1"/>
</dbReference>
<keyword evidence="4" id="KW-0418">Kinase</keyword>
<dbReference type="InterPro" id="IPR008271">
    <property type="entry name" value="Ser/Thr_kinase_AS"/>
</dbReference>
<dbReference type="Proteomes" id="UP001162131">
    <property type="component" value="Unassembled WGS sequence"/>
</dbReference>
<dbReference type="PANTHER" id="PTHR24347">
    <property type="entry name" value="SERINE/THREONINE-PROTEIN KINASE"/>
    <property type="match status" value="1"/>
</dbReference>
<keyword evidence="1 3" id="KW-0547">Nucleotide-binding</keyword>
<proteinExistence type="inferred from homology"/>
<evidence type="ECO:0000256" key="2">
    <source>
        <dbReference type="ARBA" id="ARBA00022840"/>
    </source>
</evidence>
<name>A0AAU9K4A7_9CILI</name>
<gene>
    <name evidence="6" type="ORF">BSTOLATCC_MIC57886</name>
</gene>
<dbReference type="AlphaFoldDB" id="A0AAU9K4A7"/>
<dbReference type="InterPro" id="IPR017441">
    <property type="entry name" value="Protein_kinase_ATP_BS"/>
</dbReference>
<reference evidence="6" key="1">
    <citation type="submission" date="2021-09" db="EMBL/GenBank/DDBJ databases">
        <authorList>
            <consortium name="AG Swart"/>
            <person name="Singh M."/>
            <person name="Singh A."/>
            <person name="Seah K."/>
            <person name="Emmerich C."/>
        </authorList>
    </citation>
    <scope>NUCLEOTIDE SEQUENCE</scope>
    <source>
        <strain evidence="6">ATCC30299</strain>
    </source>
</reference>
<dbReference type="PROSITE" id="PS00107">
    <property type="entry name" value="PROTEIN_KINASE_ATP"/>
    <property type="match status" value="1"/>
</dbReference>
<organism evidence="6 7">
    <name type="scientific">Blepharisma stoltei</name>
    <dbReference type="NCBI Taxonomy" id="1481888"/>
    <lineage>
        <taxon>Eukaryota</taxon>
        <taxon>Sar</taxon>
        <taxon>Alveolata</taxon>
        <taxon>Ciliophora</taxon>
        <taxon>Postciliodesmatophora</taxon>
        <taxon>Heterotrichea</taxon>
        <taxon>Heterotrichida</taxon>
        <taxon>Blepharismidae</taxon>
        <taxon>Blepharisma</taxon>
    </lineage>
</organism>
<keyword evidence="4" id="KW-0808">Transferase</keyword>
<evidence type="ECO:0000256" key="4">
    <source>
        <dbReference type="RuleBase" id="RU000304"/>
    </source>
</evidence>